<dbReference type="Gene3D" id="3.30.360.10">
    <property type="entry name" value="Dihydrodipicolinate Reductase, domain 2"/>
    <property type="match status" value="1"/>
</dbReference>
<dbReference type="InterPro" id="IPR051317">
    <property type="entry name" value="Gfo/Idh/MocA_oxidoreduct"/>
</dbReference>
<dbReference type="InterPro" id="IPR055170">
    <property type="entry name" value="GFO_IDH_MocA-like_dom"/>
</dbReference>
<keyword evidence="6" id="KW-1185">Reference proteome</keyword>
<name>A0A2P8EFH0_9ACTN</name>
<dbReference type="PANTHER" id="PTHR43708">
    <property type="entry name" value="CONSERVED EXPRESSED OXIDOREDUCTASE (EUROFUNG)"/>
    <property type="match status" value="1"/>
</dbReference>
<dbReference type="GO" id="GO:0016491">
    <property type="term" value="F:oxidoreductase activity"/>
    <property type="evidence" value="ECO:0007669"/>
    <property type="project" value="UniProtKB-KW"/>
</dbReference>
<accession>A0A2P8EFH0</accession>
<dbReference type="Gene3D" id="3.40.50.720">
    <property type="entry name" value="NAD(P)-binding Rossmann-like Domain"/>
    <property type="match status" value="1"/>
</dbReference>
<evidence type="ECO:0000259" key="4">
    <source>
        <dbReference type="Pfam" id="PF22725"/>
    </source>
</evidence>
<comment type="similarity">
    <text evidence="1">Belongs to the Gfo/Idh/MocA family.</text>
</comment>
<sequence length="357" mass="38604">MLDILRPIAAACDLSVPVEHRLPVAVIGAGSIVDVAHLPAYAGAGLPVRGIVDLDVAKAEQVADRHGIDRVYESLDDLLADDVPVVDIAVAPTAQPDIARRALDAGKHLLCQKPFALELADAEDLVERAAARGRRVTVNQQMRYEEGIAAARAMVQQGWIGEPTSMTITVNIVTDFSVWDWLYRSPQLDFWYHSIHYFDAVRSILGEPEQVYAVAGRTPGQGPAGETRTISTLSFPGGAQAMVFVNHENRAADPQASFRIDGSEGAVRGTVGLLYDYPHGRPDTLEVYSRSVPTDGWLSYPVTSRWLPDAVAGPMRALLADVATGAEAPTSGRDNMHTLRLIHALYRSVDTGQAQVP</sequence>
<dbReference type="RefSeq" id="WP_106535306.1">
    <property type="nucleotide sequence ID" value="NZ_ML142897.1"/>
</dbReference>
<reference evidence="5 6" key="1">
    <citation type="submission" date="2018-03" db="EMBL/GenBank/DDBJ databases">
        <title>Genomic Encyclopedia of Archaeal and Bacterial Type Strains, Phase II (KMG-II): from individual species to whole genera.</title>
        <authorList>
            <person name="Goeker M."/>
        </authorList>
    </citation>
    <scope>NUCLEOTIDE SEQUENCE [LARGE SCALE GENOMIC DNA]</scope>
    <source>
        <strain evidence="5 6">DSM 45211</strain>
    </source>
</reference>
<dbReference type="InterPro" id="IPR000683">
    <property type="entry name" value="Gfo/Idh/MocA-like_OxRdtase_N"/>
</dbReference>
<dbReference type="AlphaFoldDB" id="A0A2P8EFH0"/>
<dbReference type="Pfam" id="PF01408">
    <property type="entry name" value="GFO_IDH_MocA"/>
    <property type="match status" value="1"/>
</dbReference>
<dbReference type="Pfam" id="PF22725">
    <property type="entry name" value="GFO_IDH_MocA_C3"/>
    <property type="match status" value="1"/>
</dbReference>
<dbReference type="OrthoDB" id="179913at2"/>
<dbReference type="InterPro" id="IPR036291">
    <property type="entry name" value="NAD(P)-bd_dom_sf"/>
</dbReference>
<dbReference type="EMBL" id="PYGE01000001">
    <property type="protein sequence ID" value="PSL08222.1"/>
    <property type="molecule type" value="Genomic_DNA"/>
</dbReference>
<comment type="caution">
    <text evidence="5">The sequence shown here is derived from an EMBL/GenBank/DDBJ whole genome shotgun (WGS) entry which is preliminary data.</text>
</comment>
<dbReference type="SUPFAM" id="SSF55347">
    <property type="entry name" value="Glyceraldehyde-3-phosphate dehydrogenase-like, C-terminal domain"/>
    <property type="match status" value="1"/>
</dbReference>
<dbReference type="GO" id="GO:0000166">
    <property type="term" value="F:nucleotide binding"/>
    <property type="evidence" value="ECO:0007669"/>
    <property type="project" value="InterPro"/>
</dbReference>
<protein>
    <submittedName>
        <fullName evidence="5">Putative dehydrogenase</fullName>
    </submittedName>
</protein>
<dbReference type="SUPFAM" id="SSF51735">
    <property type="entry name" value="NAD(P)-binding Rossmann-fold domains"/>
    <property type="match status" value="1"/>
</dbReference>
<organism evidence="5 6">
    <name type="scientific">Haloactinopolyspora alba</name>
    <dbReference type="NCBI Taxonomy" id="648780"/>
    <lineage>
        <taxon>Bacteria</taxon>
        <taxon>Bacillati</taxon>
        <taxon>Actinomycetota</taxon>
        <taxon>Actinomycetes</taxon>
        <taxon>Jiangellales</taxon>
        <taxon>Jiangellaceae</taxon>
        <taxon>Haloactinopolyspora</taxon>
    </lineage>
</organism>
<evidence type="ECO:0000313" key="6">
    <source>
        <dbReference type="Proteomes" id="UP000243528"/>
    </source>
</evidence>
<keyword evidence="2" id="KW-0560">Oxidoreductase</keyword>
<gene>
    <name evidence="5" type="ORF">CLV30_101192</name>
</gene>
<proteinExistence type="inferred from homology"/>
<evidence type="ECO:0000256" key="2">
    <source>
        <dbReference type="ARBA" id="ARBA00023002"/>
    </source>
</evidence>
<evidence type="ECO:0000313" key="5">
    <source>
        <dbReference type="EMBL" id="PSL08222.1"/>
    </source>
</evidence>
<dbReference type="PANTHER" id="PTHR43708:SF5">
    <property type="entry name" value="CONSERVED EXPRESSED OXIDOREDUCTASE (EUROFUNG)-RELATED"/>
    <property type="match status" value="1"/>
</dbReference>
<evidence type="ECO:0000256" key="1">
    <source>
        <dbReference type="ARBA" id="ARBA00010928"/>
    </source>
</evidence>
<feature type="domain" description="GFO/IDH/MocA-like oxidoreductase" evidence="4">
    <location>
        <begin position="149"/>
        <end position="267"/>
    </location>
</feature>
<dbReference type="Proteomes" id="UP000243528">
    <property type="component" value="Unassembled WGS sequence"/>
</dbReference>
<evidence type="ECO:0000259" key="3">
    <source>
        <dbReference type="Pfam" id="PF01408"/>
    </source>
</evidence>
<feature type="domain" description="Gfo/Idh/MocA-like oxidoreductase N-terminal" evidence="3">
    <location>
        <begin position="24"/>
        <end position="139"/>
    </location>
</feature>